<dbReference type="OrthoDB" id="3822399at2"/>
<dbReference type="Gene3D" id="2.60.40.1240">
    <property type="match status" value="1"/>
</dbReference>
<proteinExistence type="predicted"/>
<dbReference type="EMBL" id="SOCE01000001">
    <property type="protein sequence ID" value="TDU89857.1"/>
    <property type="molecule type" value="Genomic_DNA"/>
</dbReference>
<evidence type="ECO:0000313" key="3">
    <source>
        <dbReference type="Proteomes" id="UP000295151"/>
    </source>
</evidence>
<dbReference type="Proteomes" id="UP000295151">
    <property type="component" value="Unassembled WGS sequence"/>
</dbReference>
<organism evidence="2 3">
    <name type="scientific">Kribbella voronezhensis</name>
    <dbReference type="NCBI Taxonomy" id="2512212"/>
    <lineage>
        <taxon>Bacteria</taxon>
        <taxon>Bacillati</taxon>
        <taxon>Actinomycetota</taxon>
        <taxon>Actinomycetes</taxon>
        <taxon>Propionibacteriales</taxon>
        <taxon>Kribbellaceae</taxon>
        <taxon>Kribbella</taxon>
    </lineage>
</organism>
<keyword evidence="3" id="KW-1185">Reference proteome</keyword>
<evidence type="ECO:0000256" key="1">
    <source>
        <dbReference type="ARBA" id="ARBA00022729"/>
    </source>
</evidence>
<protein>
    <recommendedName>
        <fullName evidence="4">DUF4352 domain-containing protein</fullName>
    </recommendedName>
</protein>
<accession>A0A4R7TEN5</accession>
<sequence>MKLYRPATVLVGVLFVLLGGLARLGDTDQVYEDSTRVTAHGTIGQKIQYGDSAVTVTRMRFAKTFLADENDDKPIETDGIFVAVEYEAYRGTKDPGSNEVTLTADDGNVYESVAENTSSGIMFPQPGFTESGAFLFEVNTNDLKGLTFKLRTTQFFTGVPARDIAVDLAIPNDEVAKQLVDKAADQYVLPERSTRVDS</sequence>
<reference evidence="2 3" key="1">
    <citation type="submission" date="2019-03" db="EMBL/GenBank/DDBJ databases">
        <title>Genomic Encyclopedia of Type Strains, Phase III (KMG-III): the genomes of soil and plant-associated and newly described type strains.</title>
        <authorList>
            <person name="Whitman W."/>
        </authorList>
    </citation>
    <scope>NUCLEOTIDE SEQUENCE [LARGE SCALE GENOMIC DNA]</scope>
    <source>
        <strain evidence="2 3">VKM Ac-2575</strain>
    </source>
</reference>
<dbReference type="RefSeq" id="WP_133979868.1">
    <property type="nucleotide sequence ID" value="NZ_SOCE01000001.1"/>
</dbReference>
<name>A0A4R7TEN5_9ACTN</name>
<keyword evidence="1" id="KW-0732">Signal</keyword>
<gene>
    <name evidence="2" type="ORF">EV138_3437</name>
</gene>
<evidence type="ECO:0000313" key="2">
    <source>
        <dbReference type="EMBL" id="TDU89857.1"/>
    </source>
</evidence>
<dbReference type="InterPro" id="IPR029050">
    <property type="entry name" value="Immunoprotect_excell_Ig-like"/>
</dbReference>
<comment type="caution">
    <text evidence="2">The sequence shown here is derived from an EMBL/GenBank/DDBJ whole genome shotgun (WGS) entry which is preliminary data.</text>
</comment>
<dbReference type="AlphaFoldDB" id="A0A4R7TEN5"/>
<evidence type="ECO:0008006" key="4">
    <source>
        <dbReference type="Google" id="ProtNLM"/>
    </source>
</evidence>